<name>A0A553PHV7_TIGCA</name>
<feature type="compositionally biased region" description="Basic and acidic residues" evidence="1">
    <location>
        <begin position="273"/>
        <end position="285"/>
    </location>
</feature>
<feature type="compositionally biased region" description="Low complexity" evidence="1">
    <location>
        <begin position="181"/>
        <end position="192"/>
    </location>
</feature>
<reference evidence="3 4" key="1">
    <citation type="journal article" date="2018" name="Nat. Ecol. Evol.">
        <title>Genomic signatures of mitonuclear coevolution across populations of Tigriopus californicus.</title>
        <authorList>
            <person name="Barreto F.S."/>
            <person name="Watson E.T."/>
            <person name="Lima T.G."/>
            <person name="Willett C.S."/>
            <person name="Edmands S."/>
            <person name="Li W."/>
            <person name="Burton R.S."/>
        </authorList>
    </citation>
    <scope>NUCLEOTIDE SEQUENCE [LARGE SCALE GENOMIC DNA]</scope>
    <source>
        <strain evidence="3 4">San Diego</strain>
    </source>
</reference>
<dbReference type="EMBL" id="VCGU01000004">
    <property type="protein sequence ID" value="TRY77266.1"/>
    <property type="molecule type" value="Genomic_DNA"/>
</dbReference>
<dbReference type="Proteomes" id="UP000318571">
    <property type="component" value="Chromosome 5"/>
</dbReference>
<feature type="chain" id="PRO_5021866136" evidence="2">
    <location>
        <begin position="21"/>
        <end position="285"/>
    </location>
</feature>
<organism evidence="3 4">
    <name type="scientific">Tigriopus californicus</name>
    <name type="common">Marine copepod</name>
    <dbReference type="NCBI Taxonomy" id="6832"/>
    <lineage>
        <taxon>Eukaryota</taxon>
        <taxon>Metazoa</taxon>
        <taxon>Ecdysozoa</taxon>
        <taxon>Arthropoda</taxon>
        <taxon>Crustacea</taxon>
        <taxon>Multicrustacea</taxon>
        <taxon>Hexanauplia</taxon>
        <taxon>Copepoda</taxon>
        <taxon>Harpacticoida</taxon>
        <taxon>Harpacticidae</taxon>
        <taxon>Tigriopus</taxon>
    </lineage>
</organism>
<feature type="compositionally biased region" description="Low complexity" evidence="1">
    <location>
        <begin position="237"/>
        <end position="272"/>
    </location>
</feature>
<feature type="signal peptide" evidence="2">
    <location>
        <begin position="1"/>
        <end position="20"/>
    </location>
</feature>
<comment type="caution">
    <text evidence="3">The sequence shown here is derived from an EMBL/GenBank/DDBJ whole genome shotgun (WGS) entry which is preliminary data.</text>
</comment>
<feature type="region of interest" description="Disordered" evidence="1">
    <location>
        <begin position="143"/>
        <end position="285"/>
    </location>
</feature>
<evidence type="ECO:0000256" key="1">
    <source>
        <dbReference type="SAM" id="MobiDB-lite"/>
    </source>
</evidence>
<gene>
    <name evidence="3" type="ORF">TCAL_13662</name>
</gene>
<feature type="compositionally biased region" description="Polar residues" evidence="1">
    <location>
        <begin position="143"/>
        <end position="180"/>
    </location>
</feature>
<evidence type="ECO:0000313" key="4">
    <source>
        <dbReference type="Proteomes" id="UP000318571"/>
    </source>
</evidence>
<keyword evidence="2" id="KW-0732">Signal</keyword>
<feature type="compositionally biased region" description="Gly residues" evidence="1">
    <location>
        <begin position="221"/>
        <end position="236"/>
    </location>
</feature>
<evidence type="ECO:0000313" key="3">
    <source>
        <dbReference type="EMBL" id="TRY77266.1"/>
    </source>
</evidence>
<dbReference type="OrthoDB" id="10641396at2759"/>
<keyword evidence="4" id="KW-1185">Reference proteome</keyword>
<protein>
    <submittedName>
        <fullName evidence="3">Uncharacterized protein</fullName>
    </submittedName>
</protein>
<feature type="compositionally biased region" description="Polar residues" evidence="1">
    <location>
        <begin position="193"/>
        <end position="213"/>
    </location>
</feature>
<sequence length="285" mass="31556">MSLFSCVWILLVCGSCLSWGQEMPSLSPMLGGYPPVDVNELDPMTLNWNQVHYLVREMLIEADDLKREHDLLYKELQSCYGLEDCLSGFDLLNKNIDTGILYAEDSLLSSLQRGREAVSSNYGARGESELREYQRVQDYLRNQQQSGASSGTTAVNGVVTNSNFNNRGYNQNSFGRNVTYSYSSQRGSSSASGTNQYNNNISNGGVRNSQFPANPTRPFQLGGGELGTGGRRGNAGSGDISNNNDNGASSYGRTYQYSYEYSNNNYGNQNSRGYDREIPDDRRGK</sequence>
<evidence type="ECO:0000256" key="2">
    <source>
        <dbReference type="SAM" id="SignalP"/>
    </source>
</evidence>
<proteinExistence type="predicted"/>
<accession>A0A553PHV7</accession>
<dbReference type="AlphaFoldDB" id="A0A553PHV7"/>